<reference evidence="4" key="1">
    <citation type="journal article" date="2019" name="Int. J. Syst. Evol. Microbiol.">
        <title>The Global Catalogue of Microorganisms (GCM) 10K type strain sequencing project: providing services to taxonomists for standard genome sequencing and annotation.</title>
        <authorList>
            <consortium name="The Broad Institute Genomics Platform"/>
            <consortium name="The Broad Institute Genome Sequencing Center for Infectious Disease"/>
            <person name="Wu L."/>
            <person name="Ma J."/>
        </authorList>
    </citation>
    <scope>NUCLEOTIDE SEQUENCE [LARGE SCALE GENOMIC DNA]</scope>
    <source>
        <strain evidence="4">JCM 9458</strain>
    </source>
</reference>
<accession>A0ABP6T813</accession>
<organism evidence="3 4">
    <name type="scientific">Cryptosporangium minutisporangium</name>
    <dbReference type="NCBI Taxonomy" id="113569"/>
    <lineage>
        <taxon>Bacteria</taxon>
        <taxon>Bacillati</taxon>
        <taxon>Actinomycetota</taxon>
        <taxon>Actinomycetes</taxon>
        <taxon>Cryptosporangiales</taxon>
        <taxon>Cryptosporangiaceae</taxon>
        <taxon>Cryptosporangium</taxon>
    </lineage>
</organism>
<dbReference type="SMART" id="SM01234">
    <property type="entry name" value="Haemolytic"/>
    <property type="match status" value="1"/>
</dbReference>
<evidence type="ECO:0000313" key="4">
    <source>
        <dbReference type="Proteomes" id="UP001501676"/>
    </source>
</evidence>
<dbReference type="Pfam" id="PF01809">
    <property type="entry name" value="YidD"/>
    <property type="match status" value="1"/>
</dbReference>
<dbReference type="Proteomes" id="UP001501676">
    <property type="component" value="Unassembled WGS sequence"/>
</dbReference>
<keyword evidence="1" id="KW-1003">Cell membrane</keyword>
<dbReference type="NCBIfam" id="TIGR00278">
    <property type="entry name" value="membrane protein insertion efficiency factor YidD"/>
    <property type="match status" value="1"/>
</dbReference>
<comment type="subcellular location">
    <subcellularLocation>
        <location evidence="1">Cell membrane</location>
        <topology evidence="1">Peripheral membrane protein</topology>
        <orientation evidence="1">Cytoplasmic side</orientation>
    </subcellularLocation>
</comment>
<dbReference type="EMBL" id="BAAAYN010000044">
    <property type="protein sequence ID" value="GAA3393891.1"/>
    <property type="molecule type" value="Genomic_DNA"/>
</dbReference>
<comment type="similarity">
    <text evidence="1">Belongs to the UPF0161 family.</text>
</comment>
<keyword evidence="1" id="KW-0472">Membrane</keyword>
<gene>
    <name evidence="3" type="ORF">GCM10020369_61190</name>
</gene>
<dbReference type="PANTHER" id="PTHR33383:SF1">
    <property type="entry name" value="MEMBRANE PROTEIN INSERTION EFFICIENCY FACTOR-RELATED"/>
    <property type="match status" value="1"/>
</dbReference>
<feature type="region of interest" description="Disordered" evidence="2">
    <location>
        <begin position="1"/>
        <end position="46"/>
    </location>
</feature>
<feature type="compositionally biased region" description="Basic and acidic residues" evidence="2">
    <location>
        <begin position="32"/>
        <end position="46"/>
    </location>
</feature>
<protein>
    <recommendedName>
        <fullName evidence="1">Putative membrane protein insertion efficiency factor</fullName>
    </recommendedName>
</protein>
<sequence length="146" mass="16103">MSVAPRRVRDVSDETVPDTSAPAELDAGSAAADRERDSATEAAEKPAGRMSRLLLAVLIAPIQFYRRWISPALPPRCRFHPSCSAYALEALRTHGPVAGILLAGWRVMRCHPFHPGGYDPVPSARPRWALRLRRARNRRLSSGASR</sequence>
<dbReference type="InterPro" id="IPR002696">
    <property type="entry name" value="Membr_insert_effic_factor_YidD"/>
</dbReference>
<comment type="caution">
    <text evidence="3">The sequence shown here is derived from an EMBL/GenBank/DDBJ whole genome shotgun (WGS) entry which is preliminary data.</text>
</comment>
<comment type="function">
    <text evidence="1">Could be involved in insertion of integral membrane proteins into the membrane.</text>
</comment>
<evidence type="ECO:0000256" key="1">
    <source>
        <dbReference type="HAMAP-Rule" id="MF_00386"/>
    </source>
</evidence>
<evidence type="ECO:0000256" key="2">
    <source>
        <dbReference type="SAM" id="MobiDB-lite"/>
    </source>
</evidence>
<name>A0ABP6T813_9ACTN</name>
<proteinExistence type="inferred from homology"/>
<evidence type="ECO:0000313" key="3">
    <source>
        <dbReference type="EMBL" id="GAA3393891.1"/>
    </source>
</evidence>
<dbReference type="HAMAP" id="MF_00386">
    <property type="entry name" value="UPF0161_YidD"/>
    <property type="match status" value="1"/>
</dbReference>
<dbReference type="PANTHER" id="PTHR33383">
    <property type="entry name" value="MEMBRANE PROTEIN INSERTION EFFICIENCY FACTOR-RELATED"/>
    <property type="match status" value="1"/>
</dbReference>
<keyword evidence="4" id="KW-1185">Reference proteome</keyword>